<feature type="domain" description="C-type lysozyme inhibitor" evidence="5">
    <location>
        <begin position="39"/>
        <end position="104"/>
    </location>
</feature>
<evidence type="ECO:0000256" key="4">
    <source>
        <dbReference type="ARBA" id="ARBA00023288"/>
    </source>
</evidence>
<gene>
    <name evidence="6" type="ORF">LNL84_02735</name>
</gene>
<evidence type="ECO:0000313" key="6">
    <source>
        <dbReference type="EMBL" id="MCJ2375741.1"/>
    </source>
</evidence>
<accession>A0A9X1W941</accession>
<dbReference type="Gene3D" id="2.40.128.200">
    <property type="match status" value="1"/>
</dbReference>
<organism evidence="6 7">
    <name type="scientific">Vibrio gelatinilyticus</name>
    <dbReference type="NCBI Taxonomy" id="2893468"/>
    <lineage>
        <taxon>Bacteria</taxon>
        <taxon>Pseudomonadati</taxon>
        <taxon>Pseudomonadota</taxon>
        <taxon>Gammaproteobacteria</taxon>
        <taxon>Vibrionales</taxon>
        <taxon>Vibrionaceae</taxon>
        <taxon>Vibrio</taxon>
    </lineage>
</organism>
<keyword evidence="7" id="KW-1185">Reference proteome</keyword>
<dbReference type="Proteomes" id="UP001139488">
    <property type="component" value="Unassembled WGS sequence"/>
</dbReference>
<keyword evidence="4" id="KW-0449">Lipoprotein</keyword>
<evidence type="ECO:0000256" key="3">
    <source>
        <dbReference type="ARBA" id="ARBA00023139"/>
    </source>
</evidence>
<protein>
    <submittedName>
        <fullName evidence="6">MliC family protein</fullName>
    </submittedName>
</protein>
<dbReference type="RefSeq" id="WP_244355073.1">
    <property type="nucleotide sequence ID" value="NZ_JAJNNZ010000002.1"/>
</dbReference>
<dbReference type="AlphaFoldDB" id="A0A9X1W941"/>
<evidence type="ECO:0000313" key="7">
    <source>
        <dbReference type="Proteomes" id="UP001139488"/>
    </source>
</evidence>
<keyword evidence="1" id="KW-0732">Signal</keyword>
<reference evidence="6" key="1">
    <citation type="submission" date="2021-11" db="EMBL/GenBank/DDBJ databases">
        <title>Vibrio ZSDE26 sp. nov. and Vibrio ZSDZ34 sp. nov., isolated from coastal seawater in Qingdao.</title>
        <authorList>
            <person name="Zhang P."/>
        </authorList>
    </citation>
    <scope>NUCLEOTIDE SEQUENCE</scope>
    <source>
        <strain evidence="6">ZSDZ34</strain>
    </source>
</reference>
<evidence type="ECO:0000259" key="5">
    <source>
        <dbReference type="Pfam" id="PF09864"/>
    </source>
</evidence>
<dbReference type="InterPro" id="IPR018660">
    <property type="entry name" value="MliC"/>
</dbReference>
<keyword evidence="2" id="KW-0472">Membrane</keyword>
<comment type="caution">
    <text evidence="6">The sequence shown here is derived from an EMBL/GenBank/DDBJ whole genome shotgun (WGS) entry which is preliminary data.</text>
</comment>
<proteinExistence type="predicted"/>
<dbReference type="Pfam" id="PF09864">
    <property type="entry name" value="MliC"/>
    <property type="match status" value="1"/>
</dbReference>
<sequence length="115" mass="12732">MTGIDTFKCRAALFVTTLLLLGGCAQTVDRQQSYSVIDYQCNNAQFSLTFIDDEQVLLLLDNAEYHLTRVPAASGSRYVLNVEPKSEQHIVLHTKGSQARLEVDSTLYSSCVTAN</sequence>
<dbReference type="InterPro" id="IPR036328">
    <property type="entry name" value="MliC_sf"/>
</dbReference>
<keyword evidence="3" id="KW-0564">Palmitate</keyword>
<name>A0A9X1W941_9VIBR</name>
<evidence type="ECO:0000256" key="2">
    <source>
        <dbReference type="ARBA" id="ARBA00023136"/>
    </source>
</evidence>
<dbReference type="EMBL" id="JAJNNZ010000002">
    <property type="protein sequence ID" value="MCJ2375741.1"/>
    <property type="molecule type" value="Genomic_DNA"/>
</dbReference>
<dbReference type="SUPFAM" id="SSF141488">
    <property type="entry name" value="YdhA-like"/>
    <property type="match status" value="1"/>
</dbReference>
<evidence type="ECO:0000256" key="1">
    <source>
        <dbReference type="ARBA" id="ARBA00022729"/>
    </source>
</evidence>